<evidence type="ECO:0000259" key="9">
    <source>
        <dbReference type="Pfam" id="PF14369"/>
    </source>
</evidence>
<dbReference type="OrthoDB" id="8062037at2759"/>
<gene>
    <name evidence="10" type="ORF">HPP92_014696</name>
</gene>
<name>A0A835QKH7_VANPL</name>
<dbReference type="AlphaFoldDB" id="A0A835QKH7"/>
<evidence type="ECO:0000256" key="1">
    <source>
        <dbReference type="ARBA" id="ARBA00000900"/>
    </source>
</evidence>
<dbReference type="InterPro" id="IPR013083">
    <property type="entry name" value="Znf_RING/FYVE/PHD"/>
</dbReference>
<reference evidence="10 11" key="1">
    <citation type="journal article" date="2020" name="Nat. Food">
        <title>A phased Vanilla planifolia genome enables genetic improvement of flavour and production.</title>
        <authorList>
            <person name="Hasing T."/>
            <person name="Tang H."/>
            <person name="Brym M."/>
            <person name="Khazi F."/>
            <person name="Huang T."/>
            <person name="Chambers A.H."/>
        </authorList>
    </citation>
    <scope>NUCLEOTIDE SEQUENCE [LARGE SCALE GENOMIC DNA]</scope>
    <source>
        <tissue evidence="10">Leaf</tissue>
    </source>
</reference>
<evidence type="ECO:0000256" key="8">
    <source>
        <dbReference type="SAM" id="MobiDB-lite"/>
    </source>
</evidence>
<keyword evidence="6" id="KW-0833">Ubl conjugation pathway</keyword>
<organism evidence="10 11">
    <name type="scientific">Vanilla planifolia</name>
    <name type="common">Vanilla</name>
    <dbReference type="NCBI Taxonomy" id="51239"/>
    <lineage>
        <taxon>Eukaryota</taxon>
        <taxon>Viridiplantae</taxon>
        <taxon>Streptophyta</taxon>
        <taxon>Embryophyta</taxon>
        <taxon>Tracheophyta</taxon>
        <taxon>Spermatophyta</taxon>
        <taxon>Magnoliopsida</taxon>
        <taxon>Liliopsida</taxon>
        <taxon>Asparagales</taxon>
        <taxon>Orchidaceae</taxon>
        <taxon>Vanilloideae</taxon>
        <taxon>Vanilleae</taxon>
        <taxon>Vanilla</taxon>
    </lineage>
</organism>
<keyword evidence="4" id="KW-0479">Metal-binding</keyword>
<proteinExistence type="predicted"/>
<evidence type="ECO:0000256" key="4">
    <source>
        <dbReference type="ARBA" id="ARBA00022723"/>
    </source>
</evidence>
<dbReference type="InterPro" id="IPR039525">
    <property type="entry name" value="RNF126-like_zinc-ribbon"/>
</dbReference>
<dbReference type="Pfam" id="PF14369">
    <property type="entry name" value="Zn_ribbon_19"/>
    <property type="match status" value="1"/>
</dbReference>
<evidence type="ECO:0000313" key="10">
    <source>
        <dbReference type="EMBL" id="KAG0475010.1"/>
    </source>
</evidence>
<keyword evidence="5" id="KW-0863">Zinc-finger</keyword>
<feature type="region of interest" description="Disordered" evidence="8">
    <location>
        <begin position="234"/>
        <end position="262"/>
    </location>
</feature>
<keyword evidence="7" id="KW-0862">Zinc</keyword>
<comment type="catalytic activity">
    <reaction evidence="1">
        <text>S-ubiquitinyl-[E2 ubiquitin-conjugating enzyme]-L-cysteine + [acceptor protein]-L-lysine = [E2 ubiquitin-conjugating enzyme]-L-cysteine + N(6)-ubiquitinyl-[acceptor protein]-L-lysine.</text>
        <dbReference type="EC" id="2.3.2.27"/>
    </reaction>
</comment>
<dbReference type="EC" id="2.3.2.27" evidence="2"/>
<dbReference type="SUPFAM" id="SSF57850">
    <property type="entry name" value="RING/U-box"/>
    <property type="match status" value="1"/>
</dbReference>
<evidence type="ECO:0000256" key="6">
    <source>
        <dbReference type="ARBA" id="ARBA00022786"/>
    </source>
</evidence>
<feature type="domain" description="E3 ubiquitin-protein ligase RNF126-like zinc-ribbon" evidence="9">
    <location>
        <begin position="17"/>
        <end position="50"/>
    </location>
</feature>
<feature type="compositionally biased region" description="Gly residues" evidence="8">
    <location>
        <begin position="243"/>
        <end position="257"/>
    </location>
</feature>
<protein>
    <recommendedName>
        <fullName evidence="2">RING-type E3 ubiquitin transferase</fullName>
        <ecNumber evidence="2">2.3.2.27</ecNumber>
    </recommendedName>
</protein>
<evidence type="ECO:0000256" key="3">
    <source>
        <dbReference type="ARBA" id="ARBA00022679"/>
    </source>
</evidence>
<evidence type="ECO:0000256" key="7">
    <source>
        <dbReference type="ARBA" id="ARBA00022833"/>
    </source>
</evidence>
<evidence type="ECO:0000256" key="2">
    <source>
        <dbReference type="ARBA" id="ARBA00012483"/>
    </source>
</evidence>
<sequence>MSSAVPSAVPLASGANQRYFCHQCSRTVTIESPAGIELVCPICNGGFIEEFDLPNFLQRYIQTLLNDGANIQIVLEDGDRPIGNLGDYFFGPGLEQLIQQLAENDPNRYGTRRRPSLPLLCCLTSRLRRIFLLRTKLNVLYDCILPWLDLHNSCPVCRYELPTDDPDYEQRRCARNPSPTTAVGMESAVSGGSIGTLAGSMDQNVLGQRPAPVERRFRISLPWPFRGLGFQAEGSAGDMQGNEGNGGGNDETSGGQGASRTDARQGGLELVRLQVQVQQYCWCVTVRKDLILYPFKCRSDSQFMYFSDAAIHHCIIT</sequence>
<evidence type="ECO:0000256" key="5">
    <source>
        <dbReference type="ARBA" id="ARBA00022771"/>
    </source>
</evidence>
<dbReference type="EMBL" id="JADCNM010000007">
    <property type="protein sequence ID" value="KAG0475010.1"/>
    <property type="molecule type" value="Genomic_DNA"/>
</dbReference>
<evidence type="ECO:0000313" key="11">
    <source>
        <dbReference type="Proteomes" id="UP000639772"/>
    </source>
</evidence>
<comment type="caution">
    <text evidence="10">The sequence shown here is derived from an EMBL/GenBank/DDBJ whole genome shotgun (WGS) entry which is preliminary data.</text>
</comment>
<accession>A0A835QKH7</accession>
<dbReference type="GO" id="GO:0061630">
    <property type="term" value="F:ubiquitin protein ligase activity"/>
    <property type="evidence" value="ECO:0007669"/>
    <property type="project" value="UniProtKB-EC"/>
</dbReference>
<dbReference type="Proteomes" id="UP000639772">
    <property type="component" value="Chromosome 7"/>
</dbReference>
<dbReference type="Gene3D" id="3.30.40.10">
    <property type="entry name" value="Zinc/RING finger domain, C3HC4 (zinc finger)"/>
    <property type="match status" value="1"/>
</dbReference>
<dbReference type="GO" id="GO:0008270">
    <property type="term" value="F:zinc ion binding"/>
    <property type="evidence" value="ECO:0007669"/>
    <property type="project" value="UniProtKB-KW"/>
</dbReference>
<keyword evidence="3" id="KW-0808">Transferase</keyword>